<dbReference type="SUPFAM" id="SSF53067">
    <property type="entry name" value="Actin-like ATPase domain"/>
    <property type="match status" value="1"/>
</dbReference>
<gene>
    <name evidence="5" type="ORF">MNBD_GAMMA10-2770</name>
</gene>
<reference evidence="5" key="1">
    <citation type="submission" date="2018-06" db="EMBL/GenBank/DDBJ databases">
        <authorList>
            <person name="Zhirakovskaya E."/>
        </authorList>
    </citation>
    <scope>NUCLEOTIDE SEQUENCE</scope>
</reference>
<evidence type="ECO:0000256" key="3">
    <source>
        <dbReference type="ARBA" id="ARBA00022777"/>
    </source>
</evidence>
<dbReference type="Gene3D" id="3.30.420.40">
    <property type="match status" value="1"/>
</dbReference>
<dbReference type="InterPro" id="IPR000890">
    <property type="entry name" value="Aliphatic_acid_kin_short-chain"/>
</dbReference>
<evidence type="ECO:0000256" key="1">
    <source>
        <dbReference type="ARBA" id="ARBA00022679"/>
    </source>
</evidence>
<dbReference type="PANTHER" id="PTHR21060:SF15">
    <property type="entry name" value="ACETATE KINASE-RELATED"/>
    <property type="match status" value="1"/>
</dbReference>
<keyword evidence="1 5" id="KW-0808">Transferase</keyword>
<dbReference type="Pfam" id="PF00871">
    <property type="entry name" value="Acetate_kinase"/>
    <property type="match status" value="1"/>
</dbReference>
<protein>
    <submittedName>
        <fullName evidence="5">Acetate kinase</fullName>
        <ecNumber evidence="5">2.7.2.1</ecNumber>
    </submittedName>
</protein>
<dbReference type="GO" id="GO:0008776">
    <property type="term" value="F:acetate kinase activity"/>
    <property type="evidence" value="ECO:0007669"/>
    <property type="project" value="UniProtKB-EC"/>
</dbReference>
<dbReference type="InterPro" id="IPR043129">
    <property type="entry name" value="ATPase_NBD"/>
</dbReference>
<evidence type="ECO:0000313" key="5">
    <source>
        <dbReference type="EMBL" id="VAW65659.1"/>
    </source>
</evidence>
<dbReference type="HAMAP" id="MF_00020">
    <property type="entry name" value="Acetate_kinase"/>
    <property type="match status" value="1"/>
</dbReference>
<organism evidence="5">
    <name type="scientific">hydrothermal vent metagenome</name>
    <dbReference type="NCBI Taxonomy" id="652676"/>
    <lineage>
        <taxon>unclassified sequences</taxon>
        <taxon>metagenomes</taxon>
        <taxon>ecological metagenomes</taxon>
    </lineage>
</organism>
<name>A0A3B0XUU2_9ZZZZ</name>
<dbReference type="PRINTS" id="PR00471">
    <property type="entry name" value="ACETATEKNASE"/>
</dbReference>
<proteinExistence type="inferred from homology"/>
<dbReference type="EC" id="2.7.2.1" evidence="5"/>
<evidence type="ECO:0000256" key="4">
    <source>
        <dbReference type="ARBA" id="ARBA00022840"/>
    </source>
</evidence>
<accession>A0A3B0XUU2</accession>
<feature type="non-terminal residue" evidence="5">
    <location>
        <position position="192"/>
    </location>
</feature>
<dbReference type="InterPro" id="IPR023865">
    <property type="entry name" value="Aliphatic_acid_kinase_CS"/>
</dbReference>
<evidence type="ECO:0000256" key="2">
    <source>
        <dbReference type="ARBA" id="ARBA00022741"/>
    </source>
</evidence>
<dbReference type="PANTHER" id="PTHR21060">
    <property type="entry name" value="ACETATE KINASE"/>
    <property type="match status" value="1"/>
</dbReference>
<dbReference type="GO" id="GO:0005524">
    <property type="term" value="F:ATP binding"/>
    <property type="evidence" value="ECO:0007669"/>
    <property type="project" value="UniProtKB-KW"/>
</dbReference>
<dbReference type="InterPro" id="IPR004372">
    <property type="entry name" value="Ac/propionate_kinase"/>
</dbReference>
<dbReference type="EMBL" id="UOFJ01000188">
    <property type="protein sequence ID" value="VAW65659.1"/>
    <property type="molecule type" value="Genomic_DNA"/>
</dbReference>
<sequence>MKILVLNSGSSSLKFQLFARADEDGDLQTLAGGVIEQIGSQQSAAQLSFIDASGSEQKRKQPFPIMDHREAITRMFHLLSESATLSNNNELTGIGHRVVHGGEAFTQPVIINDEVIAGIEDLIPLAPLHNPANLMGIRMSMERAEQIPQVAVFDTAFHQSIPDHAFLYALPYALYEQQRVRRYGFHGTSHSY</sequence>
<keyword evidence="3 5" id="KW-0418">Kinase</keyword>
<dbReference type="PROSITE" id="PS01075">
    <property type="entry name" value="ACETATE_KINASE_1"/>
    <property type="match status" value="1"/>
</dbReference>
<keyword evidence="2" id="KW-0547">Nucleotide-binding</keyword>
<dbReference type="GO" id="GO:0006083">
    <property type="term" value="P:acetate metabolic process"/>
    <property type="evidence" value="ECO:0007669"/>
    <property type="project" value="TreeGrafter"/>
</dbReference>
<dbReference type="AlphaFoldDB" id="A0A3B0XUU2"/>
<keyword evidence="4" id="KW-0067">ATP-binding</keyword>